<evidence type="ECO:0000256" key="1">
    <source>
        <dbReference type="ARBA" id="ARBA00022729"/>
    </source>
</evidence>
<keyword evidence="1 2" id="KW-0732">Signal</keyword>
<dbReference type="Gene3D" id="2.60.40.2340">
    <property type="match status" value="1"/>
</dbReference>
<accession>A0A1G6GIW2</accession>
<dbReference type="InterPro" id="IPR014755">
    <property type="entry name" value="Cu-Rt/internalin_Ig-like"/>
</dbReference>
<dbReference type="STRING" id="1640674.SAMN05216323_1001104"/>
<dbReference type="Gene3D" id="2.60.40.1220">
    <property type="match status" value="1"/>
</dbReference>
<evidence type="ECO:0000259" key="4">
    <source>
        <dbReference type="Pfam" id="PF18962"/>
    </source>
</evidence>
<evidence type="ECO:0000256" key="2">
    <source>
        <dbReference type="SAM" id="SignalP"/>
    </source>
</evidence>
<sequence length="850" mass="88412">MKLKTLLTTTLTSLMLVTTVISGMGQAIFTETFNYATPAYVGGNGAAGTTSNGWTTHSVTAGQTTTVDIQDGSLSYSGLAASVGNKVLLFSNANATSRDINAGFTTSSANAMYFSAIVNIVDNSQINTTGDYFMAFGATSGTSVTSLGGRLGIRSTNTGANFRFCIQNISTGTTTYTDYATDLTYGTSYLVVVKFDRSTTPTTATLWVNPTTLGGSEPAGSVFNNSGTASFTAFTSIMLRNSSTTPKAEIDEIRVGTTFADVTPVGVDATAPVATFNPTAAATGVSSAIVPTITFDEAIHNTSDGSLVTDADLTSLITFTETSAAGTAVPFTATIGAASKVITITPSASLTPGQLYYLAVAPVQDAAGNDTTSQSITFTTAATLSTATNITLFNLAGIAGTIDATAHTVSVVLPYGTAITAIEPIITLSLGASASPTGVQNFTSPVTYTVTAEDGITIMPWIVTVTFTAPEFTATYPKSTNIGKNQFDVVVNLKSAAKVYFLKLASGVAAPVSADIKATGTMMDITTAATDFNSTITGLEASTTYDVYFVTEDNAGTILMSTPIKRSFTTGAGMLTIHDIQYTVNASGDSQYKDQTVTTSGIVTAIKLNTTSGAQSSFYIQDGAGEWNGVLVYVMTPAVALGDKVTVTGKLVEYNKLTEFEATSVVTIDNSNNPLPAAAEITTAAASGEAYESVLVKVKNANCASGSAGVFVVNDGSGDLTIHKSLFATLELAISSKYDITGVMAWYNSSNIFELYPRSAADVVLVTGIANNEVIATRAFPNPFSNDFTINAGKVVRNVTVSNMLGQKVMERAYSESEISVPTSDLRSGIYLVNVKFEDGTTTTLRMVKK</sequence>
<organism evidence="5 6">
    <name type="scientific">Williamwhitmania taraxaci</name>
    <dbReference type="NCBI Taxonomy" id="1640674"/>
    <lineage>
        <taxon>Bacteria</taxon>
        <taxon>Pseudomonadati</taxon>
        <taxon>Bacteroidota</taxon>
        <taxon>Bacteroidia</taxon>
        <taxon>Bacteroidales</taxon>
        <taxon>Williamwhitmaniaceae</taxon>
        <taxon>Williamwhitmania</taxon>
    </lineage>
</organism>
<feature type="domain" description="Secretion system C-terminal sorting" evidence="4">
    <location>
        <begin position="780"/>
        <end position="843"/>
    </location>
</feature>
<feature type="domain" description="SbsA Ig-like" evidence="3">
    <location>
        <begin position="269"/>
        <end position="380"/>
    </location>
</feature>
<dbReference type="Pfam" id="PF13205">
    <property type="entry name" value="Big_5"/>
    <property type="match status" value="1"/>
</dbReference>
<dbReference type="OrthoDB" id="713122at2"/>
<dbReference type="Proteomes" id="UP000199452">
    <property type="component" value="Unassembled WGS sequence"/>
</dbReference>
<dbReference type="AlphaFoldDB" id="A0A1G6GIW2"/>
<evidence type="ECO:0000259" key="3">
    <source>
        <dbReference type="Pfam" id="PF13205"/>
    </source>
</evidence>
<proteinExistence type="predicted"/>
<evidence type="ECO:0000313" key="6">
    <source>
        <dbReference type="Proteomes" id="UP000199452"/>
    </source>
</evidence>
<protein>
    <submittedName>
        <fullName evidence="5">Por secretion system C-terminal sorting domain-containing protein</fullName>
    </submittedName>
</protein>
<dbReference type="InterPro" id="IPR032812">
    <property type="entry name" value="SbsA_Ig"/>
</dbReference>
<evidence type="ECO:0000313" key="5">
    <source>
        <dbReference type="EMBL" id="SDB81685.1"/>
    </source>
</evidence>
<dbReference type="NCBIfam" id="TIGR04183">
    <property type="entry name" value="Por_Secre_tail"/>
    <property type="match status" value="1"/>
</dbReference>
<feature type="chain" id="PRO_5011712204" evidence="2">
    <location>
        <begin position="23"/>
        <end position="850"/>
    </location>
</feature>
<dbReference type="InterPro" id="IPR026444">
    <property type="entry name" value="Secre_tail"/>
</dbReference>
<name>A0A1G6GIW2_9BACT</name>
<keyword evidence="6" id="KW-1185">Reference proteome</keyword>
<reference evidence="5 6" key="1">
    <citation type="submission" date="2016-09" db="EMBL/GenBank/DDBJ databases">
        <authorList>
            <person name="Capua I."/>
            <person name="De Benedictis P."/>
            <person name="Joannis T."/>
            <person name="Lombin L.H."/>
            <person name="Cattoli G."/>
        </authorList>
    </citation>
    <scope>NUCLEOTIDE SEQUENCE [LARGE SCALE GENOMIC DNA]</scope>
    <source>
        <strain evidence="5 6">A7P-90m</strain>
    </source>
</reference>
<feature type="signal peptide" evidence="2">
    <location>
        <begin position="1"/>
        <end position="22"/>
    </location>
</feature>
<dbReference type="Pfam" id="PF18962">
    <property type="entry name" value="Por_Secre_tail"/>
    <property type="match status" value="1"/>
</dbReference>
<dbReference type="CDD" id="cd04486">
    <property type="entry name" value="YhcR_OBF_like"/>
    <property type="match status" value="1"/>
</dbReference>
<dbReference type="EMBL" id="FMYP01000001">
    <property type="protein sequence ID" value="SDB81685.1"/>
    <property type="molecule type" value="Genomic_DNA"/>
</dbReference>
<dbReference type="RefSeq" id="WP_092434111.1">
    <property type="nucleotide sequence ID" value="NZ_FMYP01000001.1"/>
</dbReference>
<gene>
    <name evidence="5" type="ORF">SAMN05216323_1001104</name>
</gene>